<evidence type="ECO:0000313" key="2">
    <source>
        <dbReference type="Proteomes" id="UP000259864"/>
    </source>
</evidence>
<gene>
    <name evidence="1" type="ORF">NCTC10135_00056</name>
</gene>
<reference evidence="2" key="1">
    <citation type="submission" date="2018-06" db="EMBL/GenBank/DDBJ databases">
        <authorList>
            <consortium name="Pathogen Informatics"/>
        </authorList>
    </citation>
    <scope>NUCLEOTIDE SEQUENCE [LARGE SCALE GENOMIC DNA]</scope>
    <source>
        <strain evidence="2">NCTC10135</strain>
    </source>
</reference>
<evidence type="ECO:0000313" key="1">
    <source>
        <dbReference type="EMBL" id="SYV89566.1"/>
    </source>
</evidence>
<dbReference type="Proteomes" id="UP000259864">
    <property type="component" value="Chromosome 1"/>
</dbReference>
<organism evidence="1 2">
    <name type="scientific">Metamycoplasma alkalescens</name>
    <dbReference type="NCBI Taxonomy" id="45363"/>
    <lineage>
        <taxon>Bacteria</taxon>
        <taxon>Bacillati</taxon>
        <taxon>Mycoplasmatota</taxon>
        <taxon>Mycoplasmoidales</taxon>
        <taxon>Metamycoplasmataceae</taxon>
        <taxon>Metamycoplasma</taxon>
    </lineage>
</organism>
<dbReference type="KEGG" id="mala:NCTC10135_00056"/>
<proteinExistence type="predicted"/>
<sequence>MLKKYKEILFEAKNSFDMVYENYKLNLIKTEGGKARNDKV</sequence>
<name>A0A3B0PDG0_9BACT</name>
<dbReference type="EMBL" id="LS991949">
    <property type="protein sequence ID" value="SYV89566.1"/>
    <property type="molecule type" value="Genomic_DNA"/>
</dbReference>
<accession>A0A3B0PDG0</accession>
<protein>
    <submittedName>
        <fullName evidence="1">Uncharacterized protein</fullName>
    </submittedName>
</protein>
<dbReference type="AlphaFoldDB" id="A0A3B0PDG0"/>